<organism evidence="4 5">
    <name type="scientific">Lyophyllum shimeji</name>
    <name type="common">Hon-shimeji</name>
    <name type="synonym">Tricholoma shimeji</name>
    <dbReference type="NCBI Taxonomy" id="47721"/>
    <lineage>
        <taxon>Eukaryota</taxon>
        <taxon>Fungi</taxon>
        <taxon>Dikarya</taxon>
        <taxon>Basidiomycota</taxon>
        <taxon>Agaricomycotina</taxon>
        <taxon>Agaricomycetes</taxon>
        <taxon>Agaricomycetidae</taxon>
        <taxon>Agaricales</taxon>
        <taxon>Tricholomatineae</taxon>
        <taxon>Lyophyllaceae</taxon>
        <taxon>Lyophyllum</taxon>
    </lineage>
</organism>
<dbReference type="GO" id="GO:0005758">
    <property type="term" value="C:mitochondrial intermembrane space"/>
    <property type="evidence" value="ECO:0007669"/>
    <property type="project" value="TreeGrafter"/>
</dbReference>
<sequence>MAHSLSPECTSLKHEYDSCFNAWFEGYLEPAVAAASSPAQREAYSQQKATEFQDKCGKVWESYRECVQKAVKEKGLDTLLQQARDENPLTEPPPPPSAPSEASTSIRSRIPYESVSLVDLGNNTHSPLLSHLAATPHVLPGAWSSESTTKFEKPGANVVYALVVKGGIATTQQSDEPSSSTDRQLLETSFPARCYSSATFRTRVRASR</sequence>
<keyword evidence="5" id="KW-1185">Reference proteome</keyword>
<evidence type="ECO:0000256" key="3">
    <source>
        <dbReference type="SAM" id="MobiDB-lite"/>
    </source>
</evidence>
<name>A0A9P3PN51_LYOSH</name>
<gene>
    <name evidence="4" type="primary">MDM35</name>
    <name evidence="4" type="ORF">LshimejAT787_0606040</name>
</gene>
<dbReference type="EMBL" id="BRPK01000006">
    <property type="protein sequence ID" value="GLB39442.1"/>
    <property type="molecule type" value="Genomic_DNA"/>
</dbReference>
<accession>A0A9P3PN51</accession>
<comment type="caution">
    <text evidence="4">The sequence shown here is derived from an EMBL/GenBank/DDBJ whole genome shotgun (WGS) entry which is preliminary data.</text>
</comment>
<dbReference type="PANTHER" id="PTHR46403">
    <property type="entry name" value="TP53-REGULATED INHIBITOR OF APOPTOSIS 1"/>
    <property type="match status" value="1"/>
</dbReference>
<protein>
    <submittedName>
        <fullName evidence="4">Uncharacterized protein</fullName>
    </submittedName>
</protein>
<dbReference type="PANTHER" id="PTHR46403:SF1">
    <property type="entry name" value="TP53-REGULATED INHIBITOR OF APOPTOSIS 1"/>
    <property type="match status" value="1"/>
</dbReference>
<dbReference type="GO" id="GO:0005634">
    <property type="term" value="C:nucleus"/>
    <property type="evidence" value="ECO:0007669"/>
    <property type="project" value="TreeGrafter"/>
</dbReference>
<dbReference type="Pfam" id="PF05254">
    <property type="entry name" value="UPF0203"/>
    <property type="match status" value="1"/>
</dbReference>
<evidence type="ECO:0000313" key="4">
    <source>
        <dbReference type="EMBL" id="GLB39442.1"/>
    </source>
</evidence>
<dbReference type="GO" id="GO:1990050">
    <property type="term" value="F:phosphatidic acid transfer activity"/>
    <property type="evidence" value="ECO:0007669"/>
    <property type="project" value="TreeGrafter"/>
</dbReference>
<keyword evidence="2" id="KW-1015">Disulfide bond</keyword>
<dbReference type="GO" id="GO:0005829">
    <property type="term" value="C:cytosol"/>
    <property type="evidence" value="ECO:0007669"/>
    <property type="project" value="TreeGrafter"/>
</dbReference>
<dbReference type="InterPro" id="IPR007918">
    <property type="entry name" value="MDM35_apoptosis"/>
</dbReference>
<comment type="similarity">
    <text evidence="1">Belongs to the TRIAP1/MDM35 family.</text>
</comment>
<dbReference type="AlphaFoldDB" id="A0A9P3PN51"/>
<proteinExistence type="inferred from homology"/>
<reference evidence="4" key="1">
    <citation type="submission" date="2022-07" db="EMBL/GenBank/DDBJ databases">
        <title>The genome of Lyophyllum shimeji provides insight into the initial evolution of ectomycorrhizal fungal genome.</title>
        <authorList>
            <person name="Kobayashi Y."/>
            <person name="Shibata T."/>
            <person name="Hirakawa H."/>
            <person name="Shigenobu S."/>
            <person name="Nishiyama T."/>
            <person name="Yamada A."/>
            <person name="Hasebe M."/>
            <person name="Kawaguchi M."/>
        </authorList>
    </citation>
    <scope>NUCLEOTIDE SEQUENCE</scope>
    <source>
        <strain evidence="4">AT787</strain>
    </source>
</reference>
<evidence type="ECO:0000313" key="5">
    <source>
        <dbReference type="Proteomes" id="UP001063166"/>
    </source>
</evidence>
<dbReference type="GO" id="GO:0045332">
    <property type="term" value="P:phospholipid translocation"/>
    <property type="evidence" value="ECO:0007669"/>
    <property type="project" value="TreeGrafter"/>
</dbReference>
<evidence type="ECO:0000256" key="2">
    <source>
        <dbReference type="ARBA" id="ARBA00023157"/>
    </source>
</evidence>
<evidence type="ECO:0000256" key="1">
    <source>
        <dbReference type="ARBA" id="ARBA00006196"/>
    </source>
</evidence>
<dbReference type="Proteomes" id="UP001063166">
    <property type="component" value="Unassembled WGS sequence"/>
</dbReference>
<dbReference type="OrthoDB" id="19091at2759"/>
<feature type="region of interest" description="Disordered" evidence="3">
    <location>
        <begin position="85"/>
        <end position="106"/>
    </location>
</feature>